<accession>A0A397TDM6</accession>
<evidence type="ECO:0000313" key="2">
    <source>
        <dbReference type="Proteomes" id="UP000265703"/>
    </source>
</evidence>
<sequence>MYKKKYNKPPVIVYDNFNQIDNNYLKILDILKEDAKDNADDREYITVFVINKESILKRMECKYLTRLFGFFIYIFMD</sequence>
<name>A0A397TDM6_9GLOM</name>
<dbReference type="Proteomes" id="UP000265703">
    <property type="component" value="Unassembled WGS sequence"/>
</dbReference>
<reference evidence="1 2" key="1">
    <citation type="submission" date="2018-06" db="EMBL/GenBank/DDBJ databases">
        <title>Comparative genomics reveals the genomic features of Rhizophagus irregularis, R. cerebriforme, R. diaphanum and Gigaspora rosea, and their symbiotic lifestyle signature.</title>
        <authorList>
            <person name="Morin E."/>
            <person name="San Clemente H."/>
            <person name="Chen E.C.H."/>
            <person name="De La Providencia I."/>
            <person name="Hainaut M."/>
            <person name="Kuo A."/>
            <person name="Kohler A."/>
            <person name="Murat C."/>
            <person name="Tang N."/>
            <person name="Roy S."/>
            <person name="Loubradou J."/>
            <person name="Henrissat B."/>
            <person name="Grigoriev I.V."/>
            <person name="Corradi N."/>
            <person name="Roux C."/>
            <person name="Martin F.M."/>
        </authorList>
    </citation>
    <scope>NUCLEOTIDE SEQUENCE [LARGE SCALE GENOMIC DNA]</scope>
    <source>
        <strain evidence="1 2">DAOM 227022</strain>
    </source>
</reference>
<protein>
    <recommendedName>
        <fullName evidence="3">KAP NTPase domain-containing protein</fullName>
    </recommendedName>
</protein>
<dbReference type="AlphaFoldDB" id="A0A397TDM6"/>
<gene>
    <name evidence="1" type="ORF">C1645_755163</name>
</gene>
<evidence type="ECO:0008006" key="3">
    <source>
        <dbReference type="Google" id="ProtNLM"/>
    </source>
</evidence>
<proteinExistence type="predicted"/>
<dbReference type="OrthoDB" id="2333074at2759"/>
<comment type="caution">
    <text evidence="1">The sequence shown here is derived from an EMBL/GenBank/DDBJ whole genome shotgun (WGS) entry which is preliminary data.</text>
</comment>
<keyword evidence="2" id="KW-1185">Reference proteome</keyword>
<evidence type="ECO:0000313" key="1">
    <source>
        <dbReference type="EMBL" id="RIA96333.1"/>
    </source>
</evidence>
<organism evidence="1 2">
    <name type="scientific">Glomus cerebriforme</name>
    <dbReference type="NCBI Taxonomy" id="658196"/>
    <lineage>
        <taxon>Eukaryota</taxon>
        <taxon>Fungi</taxon>
        <taxon>Fungi incertae sedis</taxon>
        <taxon>Mucoromycota</taxon>
        <taxon>Glomeromycotina</taxon>
        <taxon>Glomeromycetes</taxon>
        <taxon>Glomerales</taxon>
        <taxon>Glomeraceae</taxon>
        <taxon>Glomus</taxon>
    </lineage>
</organism>
<dbReference type="EMBL" id="QKYT01000046">
    <property type="protein sequence ID" value="RIA96333.1"/>
    <property type="molecule type" value="Genomic_DNA"/>
</dbReference>